<evidence type="ECO:0000313" key="2">
    <source>
        <dbReference type="Proteomes" id="UP000287502"/>
    </source>
</evidence>
<accession>A0A410JVS8</accession>
<name>A0A410JVS8_9BACT</name>
<dbReference type="RefSeq" id="WP_128465422.1">
    <property type="nucleotide sequence ID" value="NZ_CP035108.1"/>
</dbReference>
<dbReference type="KEGG" id="gtl:EP073_01590"/>
<dbReference type="PANTHER" id="PTHR36931">
    <property type="entry name" value="UPF0153 PROTEIN YEIW"/>
    <property type="match status" value="1"/>
</dbReference>
<proteinExistence type="predicted"/>
<reference evidence="1 2" key="1">
    <citation type="submission" date="2019-01" db="EMBL/GenBank/DDBJ databases">
        <title>Geovibrio thiophilus DSM 11263, complete genome.</title>
        <authorList>
            <person name="Spring S."/>
            <person name="Bunk B."/>
            <person name="Sproer C."/>
        </authorList>
    </citation>
    <scope>NUCLEOTIDE SEQUENCE [LARGE SCALE GENOMIC DNA]</scope>
    <source>
        <strain evidence="1 2">DSM 11263</strain>
    </source>
</reference>
<dbReference type="PANTHER" id="PTHR36931:SF1">
    <property type="entry name" value="UPF0153 PROTEIN YEIW"/>
    <property type="match status" value="1"/>
</dbReference>
<evidence type="ECO:0000313" key="1">
    <source>
        <dbReference type="EMBL" id="QAR32135.1"/>
    </source>
</evidence>
<dbReference type="AlphaFoldDB" id="A0A410JVS8"/>
<keyword evidence="2" id="KW-1185">Reference proteome</keyword>
<dbReference type="Proteomes" id="UP000287502">
    <property type="component" value="Chromosome"/>
</dbReference>
<organism evidence="1 2">
    <name type="scientific">Geovibrio thiophilus</name>
    <dbReference type="NCBI Taxonomy" id="139438"/>
    <lineage>
        <taxon>Bacteria</taxon>
        <taxon>Pseudomonadati</taxon>
        <taxon>Deferribacterota</taxon>
        <taxon>Deferribacteres</taxon>
        <taxon>Deferribacterales</taxon>
        <taxon>Geovibrionaceae</taxon>
        <taxon>Geovibrio</taxon>
    </lineage>
</organism>
<dbReference type="EMBL" id="CP035108">
    <property type="protein sequence ID" value="QAR32135.1"/>
    <property type="molecule type" value="Genomic_DNA"/>
</dbReference>
<sequence length="83" mass="9174">MCGKPDNKIECVMCGACCIAFDISVLGKKAGEPCAHLTAGRQCGIYENRPWGCRGYRPDELCVLFSSLSEEDKVRLLRKIYGV</sequence>
<protein>
    <submittedName>
        <fullName evidence="1">YkgJ family cysteine cluster protein</fullName>
    </submittedName>
</protein>
<gene>
    <name evidence="1" type="ORF">EP073_01590</name>
</gene>
<dbReference type="InterPro" id="IPR052572">
    <property type="entry name" value="UPF0153_domain"/>
</dbReference>
<dbReference type="OrthoDB" id="71604at2"/>